<dbReference type="EMBL" id="CP108090">
    <property type="protein sequence ID" value="WUQ17410.1"/>
    <property type="molecule type" value="Genomic_DNA"/>
</dbReference>
<dbReference type="RefSeq" id="WP_328965631.1">
    <property type="nucleotide sequence ID" value="NZ_CP108090.1"/>
</dbReference>
<organism evidence="1 2">
    <name type="scientific">Streptomyces virginiae</name>
    <name type="common">Streptomyces cinnamonensis</name>
    <dbReference type="NCBI Taxonomy" id="1961"/>
    <lineage>
        <taxon>Bacteria</taxon>
        <taxon>Bacillati</taxon>
        <taxon>Actinomycetota</taxon>
        <taxon>Actinomycetes</taxon>
        <taxon>Kitasatosporales</taxon>
        <taxon>Streptomycetaceae</taxon>
        <taxon>Streptomyces</taxon>
    </lineage>
</organism>
<protein>
    <submittedName>
        <fullName evidence="1">Uncharacterized protein</fullName>
    </submittedName>
</protein>
<dbReference type="Proteomes" id="UP001432039">
    <property type="component" value="Chromosome"/>
</dbReference>
<evidence type="ECO:0000313" key="2">
    <source>
        <dbReference type="Proteomes" id="UP001432039"/>
    </source>
</evidence>
<reference evidence="1" key="1">
    <citation type="submission" date="2022-10" db="EMBL/GenBank/DDBJ databases">
        <title>The complete genomes of actinobacterial strains from the NBC collection.</title>
        <authorList>
            <person name="Joergensen T.S."/>
            <person name="Alvarez Arevalo M."/>
            <person name="Sterndorff E.B."/>
            <person name="Faurdal D."/>
            <person name="Vuksanovic O."/>
            <person name="Mourched A.-S."/>
            <person name="Charusanti P."/>
            <person name="Shaw S."/>
            <person name="Blin K."/>
            <person name="Weber T."/>
        </authorList>
    </citation>
    <scope>NUCLEOTIDE SEQUENCE</scope>
    <source>
        <strain evidence="1">NBC_00248</strain>
    </source>
</reference>
<keyword evidence="2" id="KW-1185">Reference proteome</keyword>
<gene>
    <name evidence="1" type="ORF">OG517_41905</name>
</gene>
<proteinExistence type="predicted"/>
<accession>A0ABZ1TNK5</accession>
<evidence type="ECO:0000313" key="1">
    <source>
        <dbReference type="EMBL" id="WUQ17410.1"/>
    </source>
</evidence>
<name>A0ABZ1TNK5_STRVG</name>
<sequence length="83" mass="8549">MGATQDAEVQDHPSPGDDPCAVALDEARGDQGVRLLLQFGFNGCAEGVGQNDLIKMPLGFGVGVGAHGAQRGHDTRESHGVLP</sequence>